<keyword evidence="1" id="KW-0812">Transmembrane</keyword>
<protein>
    <submittedName>
        <fullName evidence="2">Uncharacterized protein</fullName>
    </submittedName>
</protein>
<feature type="transmembrane region" description="Helical" evidence="1">
    <location>
        <begin position="6"/>
        <end position="24"/>
    </location>
</feature>
<evidence type="ECO:0000313" key="3">
    <source>
        <dbReference type="Proteomes" id="UP000490800"/>
    </source>
</evidence>
<accession>A0A7X3FHG4</accession>
<comment type="caution">
    <text evidence="2">The sequence shown here is derived from an EMBL/GenBank/DDBJ whole genome shotgun (WGS) entry which is preliminary data.</text>
</comment>
<keyword evidence="1" id="KW-0472">Membrane</keyword>
<keyword evidence="1" id="KW-1133">Transmembrane helix</keyword>
<organism evidence="2 3">
    <name type="scientific">Paenibacillus lutrae</name>
    <dbReference type="NCBI Taxonomy" id="2078573"/>
    <lineage>
        <taxon>Bacteria</taxon>
        <taxon>Bacillati</taxon>
        <taxon>Bacillota</taxon>
        <taxon>Bacilli</taxon>
        <taxon>Bacillales</taxon>
        <taxon>Paenibacillaceae</taxon>
        <taxon>Paenibacillus</taxon>
    </lineage>
</organism>
<feature type="transmembrane region" description="Helical" evidence="1">
    <location>
        <begin position="68"/>
        <end position="88"/>
    </location>
</feature>
<evidence type="ECO:0000313" key="2">
    <source>
        <dbReference type="EMBL" id="MVO99696.1"/>
    </source>
</evidence>
<proteinExistence type="predicted"/>
<evidence type="ECO:0000256" key="1">
    <source>
        <dbReference type="SAM" id="Phobius"/>
    </source>
</evidence>
<dbReference type="EMBL" id="RHLK01000003">
    <property type="protein sequence ID" value="MVO99696.1"/>
    <property type="molecule type" value="Genomic_DNA"/>
</dbReference>
<dbReference type="RefSeq" id="WP_157334789.1">
    <property type="nucleotide sequence ID" value="NZ_RHLK01000003.1"/>
</dbReference>
<reference evidence="2 3" key="1">
    <citation type="journal article" date="2019" name="Microorganisms">
        <title>Paenibacillus lutrae sp. nov., A Chitinolytic Species Isolated from A River Otter in Castril Natural Park, Granada, Spain.</title>
        <authorList>
            <person name="Rodriguez M."/>
            <person name="Reina J.C."/>
            <person name="Bejar V."/>
            <person name="Llamas I."/>
        </authorList>
    </citation>
    <scope>NUCLEOTIDE SEQUENCE [LARGE SCALE GENOMIC DNA]</scope>
    <source>
        <strain evidence="2 3">N10</strain>
    </source>
</reference>
<name>A0A7X3FHG4_9BACL</name>
<feature type="transmembrane region" description="Helical" evidence="1">
    <location>
        <begin position="36"/>
        <end position="56"/>
    </location>
</feature>
<sequence length="94" mass="10330">MDEDLIKLIVPILISLILTIIISVRSIRHGSLKPTLLYTALINGVILLIGFLWLWMSTPDGLAQLAQAGIYGIAFVFILVINIAIVLIGKKKSF</sequence>
<dbReference type="AlphaFoldDB" id="A0A7X3FHG4"/>
<gene>
    <name evidence="2" type="ORF">EDM21_09145</name>
</gene>
<dbReference type="Proteomes" id="UP000490800">
    <property type="component" value="Unassembled WGS sequence"/>
</dbReference>
<keyword evidence="3" id="KW-1185">Reference proteome</keyword>
<dbReference type="OrthoDB" id="2665120at2"/>